<organism evidence="1 2">
    <name type="scientific">Leptospira interrogans serovar Zanoni str. LT2156</name>
    <dbReference type="NCBI Taxonomy" id="1001601"/>
    <lineage>
        <taxon>Bacteria</taxon>
        <taxon>Pseudomonadati</taxon>
        <taxon>Spirochaetota</taxon>
        <taxon>Spirochaetia</taxon>
        <taxon>Leptospirales</taxon>
        <taxon>Leptospiraceae</taxon>
        <taxon>Leptospira</taxon>
    </lineage>
</organism>
<dbReference type="AlphaFoldDB" id="M6HTR5"/>
<protein>
    <submittedName>
        <fullName evidence="1">Uncharacterized protein</fullName>
    </submittedName>
</protein>
<accession>M6HTR5</accession>
<sequence length="69" mass="8268">MVTNNKYIGNLRITKKLQEENFDDVSRTYYGKYGTAFIDRSSDYGDTFYGTIYFKLNSRQRYLKFDYAC</sequence>
<gene>
    <name evidence="1" type="ORF">LEP1GSC158_0627</name>
</gene>
<proteinExistence type="predicted"/>
<evidence type="ECO:0000313" key="2">
    <source>
        <dbReference type="Proteomes" id="UP000012089"/>
    </source>
</evidence>
<name>M6HTR5_LEPIR</name>
<dbReference type="EMBL" id="AFMF02000036">
    <property type="protein sequence ID" value="EMM94326.1"/>
    <property type="molecule type" value="Genomic_DNA"/>
</dbReference>
<reference evidence="1 2" key="1">
    <citation type="submission" date="2013-01" db="EMBL/GenBank/DDBJ databases">
        <authorList>
            <person name="Harkins D.M."/>
            <person name="Durkin A.S."/>
            <person name="Brinkac L.M."/>
            <person name="Haft D.H."/>
            <person name="Selengut J.D."/>
            <person name="Sanka R."/>
            <person name="DePew J."/>
            <person name="Purushe J."/>
            <person name="Tulsiani S.M."/>
            <person name="Graham G.C."/>
            <person name="Burns M.-A."/>
            <person name="Dohnt M.F."/>
            <person name="Smythe L.D."/>
            <person name="McKay D.B."/>
            <person name="Craig S.B."/>
            <person name="Vinetz J.M."/>
            <person name="Sutton G.G."/>
            <person name="Nierman W.C."/>
            <person name="Fouts D.E."/>
        </authorList>
    </citation>
    <scope>NUCLEOTIDE SEQUENCE [LARGE SCALE GENOMIC DNA]</scope>
    <source>
        <strain evidence="1 2">LT2156</strain>
    </source>
</reference>
<dbReference type="Proteomes" id="UP000012089">
    <property type="component" value="Unassembled WGS sequence"/>
</dbReference>
<comment type="caution">
    <text evidence="1">The sequence shown here is derived from an EMBL/GenBank/DDBJ whole genome shotgun (WGS) entry which is preliminary data.</text>
</comment>
<evidence type="ECO:0000313" key="1">
    <source>
        <dbReference type="EMBL" id="EMM94326.1"/>
    </source>
</evidence>